<dbReference type="EMBL" id="RWJN01000241">
    <property type="protein sequence ID" value="TCD64342.1"/>
    <property type="molecule type" value="Genomic_DNA"/>
</dbReference>
<sequence>MSLLHQRDDEFDPVGLAVSPGQYSSRKSQEFEVISGQSHAQTAFSEQLAVSFALTDESFQCTVLKTRLLEWEAKQRDADWSQRLLFDVDLRASTKEHELAVGLALGVPYTDTLPIMKFLAMTLAAAAFVAGTPAATETLIINTPANAIQCENTLLSWTGGAVLSSSQFGVDGT</sequence>
<name>A0A4R0RA82_9APHY</name>
<dbReference type="AlphaFoldDB" id="A0A4R0RA82"/>
<protein>
    <submittedName>
        <fullName evidence="1">Uncharacterized protein</fullName>
    </submittedName>
</protein>
<dbReference type="OrthoDB" id="3362246at2759"/>
<gene>
    <name evidence="1" type="ORF">EIP91_004211</name>
</gene>
<comment type="caution">
    <text evidence="1">The sequence shown here is derived from an EMBL/GenBank/DDBJ whole genome shotgun (WGS) entry which is preliminary data.</text>
</comment>
<keyword evidence="2" id="KW-1185">Reference proteome</keyword>
<proteinExistence type="predicted"/>
<evidence type="ECO:0000313" key="2">
    <source>
        <dbReference type="Proteomes" id="UP000292702"/>
    </source>
</evidence>
<accession>A0A4R0RA82</accession>
<dbReference type="Proteomes" id="UP000292702">
    <property type="component" value="Unassembled WGS sequence"/>
</dbReference>
<evidence type="ECO:0000313" key="1">
    <source>
        <dbReference type="EMBL" id="TCD64342.1"/>
    </source>
</evidence>
<organism evidence="1 2">
    <name type="scientific">Steccherinum ochraceum</name>
    <dbReference type="NCBI Taxonomy" id="92696"/>
    <lineage>
        <taxon>Eukaryota</taxon>
        <taxon>Fungi</taxon>
        <taxon>Dikarya</taxon>
        <taxon>Basidiomycota</taxon>
        <taxon>Agaricomycotina</taxon>
        <taxon>Agaricomycetes</taxon>
        <taxon>Polyporales</taxon>
        <taxon>Steccherinaceae</taxon>
        <taxon>Steccherinum</taxon>
    </lineage>
</organism>
<reference evidence="1 2" key="1">
    <citation type="submission" date="2018-11" db="EMBL/GenBank/DDBJ databases">
        <title>Genome assembly of Steccherinum ochraceum LE-BIN_3174, the white-rot fungus of the Steccherinaceae family (The Residual Polyporoid clade, Polyporales, Basidiomycota).</title>
        <authorList>
            <person name="Fedorova T.V."/>
            <person name="Glazunova O.A."/>
            <person name="Landesman E.O."/>
            <person name="Moiseenko K.V."/>
            <person name="Psurtseva N.V."/>
            <person name="Savinova O.S."/>
            <person name="Shakhova N.V."/>
            <person name="Tyazhelova T.V."/>
            <person name="Vasina D.V."/>
        </authorList>
    </citation>
    <scope>NUCLEOTIDE SEQUENCE [LARGE SCALE GENOMIC DNA]</scope>
    <source>
        <strain evidence="1 2">LE-BIN_3174</strain>
    </source>
</reference>